<feature type="chain" id="PRO_5046399568" evidence="2">
    <location>
        <begin position="21"/>
        <end position="495"/>
    </location>
</feature>
<protein>
    <submittedName>
        <fullName evidence="3">Uncharacterized protein</fullName>
    </submittedName>
</protein>
<dbReference type="InterPro" id="IPR035437">
    <property type="entry name" value="SNase_OB-fold_sf"/>
</dbReference>
<feature type="signal peptide" evidence="2">
    <location>
        <begin position="1"/>
        <end position="20"/>
    </location>
</feature>
<feature type="region of interest" description="Disordered" evidence="1">
    <location>
        <begin position="473"/>
        <end position="495"/>
    </location>
</feature>
<name>A0ABW0KKI3_9BACT</name>
<accession>A0ABW0KKI3</accession>
<comment type="caution">
    <text evidence="3">The sequence shown here is derived from an EMBL/GenBank/DDBJ whole genome shotgun (WGS) entry which is preliminary data.</text>
</comment>
<gene>
    <name evidence="3" type="ORF">ACFQDI_03790</name>
</gene>
<dbReference type="Gene3D" id="2.40.50.90">
    <property type="match status" value="1"/>
</dbReference>
<proteinExistence type="predicted"/>
<evidence type="ECO:0000313" key="3">
    <source>
        <dbReference type="EMBL" id="MFC5453969.1"/>
    </source>
</evidence>
<dbReference type="EMBL" id="JBHSMQ010000001">
    <property type="protein sequence ID" value="MFC5453969.1"/>
    <property type="molecule type" value="Genomic_DNA"/>
</dbReference>
<dbReference type="SUPFAM" id="SSF50199">
    <property type="entry name" value="Staphylococcal nuclease"/>
    <property type="match status" value="1"/>
</dbReference>
<organism evidence="3 4">
    <name type="scientific">Prosthecobacter fluviatilis</name>
    <dbReference type="NCBI Taxonomy" id="445931"/>
    <lineage>
        <taxon>Bacteria</taxon>
        <taxon>Pseudomonadati</taxon>
        <taxon>Verrucomicrobiota</taxon>
        <taxon>Verrucomicrobiia</taxon>
        <taxon>Verrucomicrobiales</taxon>
        <taxon>Verrucomicrobiaceae</taxon>
        <taxon>Prosthecobacter</taxon>
    </lineage>
</organism>
<evidence type="ECO:0000313" key="4">
    <source>
        <dbReference type="Proteomes" id="UP001596052"/>
    </source>
</evidence>
<reference evidence="4" key="1">
    <citation type="journal article" date="2019" name="Int. J. Syst. Evol. Microbiol.">
        <title>The Global Catalogue of Microorganisms (GCM) 10K type strain sequencing project: providing services to taxonomists for standard genome sequencing and annotation.</title>
        <authorList>
            <consortium name="The Broad Institute Genomics Platform"/>
            <consortium name="The Broad Institute Genome Sequencing Center for Infectious Disease"/>
            <person name="Wu L."/>
            <person name="Ma J."/>
        </authorList>
    </citation>
    <scope>NUCLEOTIDE SEQUENCE [LARGE SCALE GENOMIC DNA]</scope>
    <source>
        <strain evidence="4">CGMCC 4.1469</strain>
    </source>
</reference>
<dbReference type="RefSeq" id="WP_377163569.1">
    <property type="nucleotide sequence ID" value="NZ_JBHSMQ010000001.1"/>
</dbReference>
<sequence length="495" mass="53999">MKARLPAVIFLLHACTALLAQEPAALTATRAAFMRQVMADSQLLTQQYERALAKVESEVAATGDYEEARAIRQRRQQLQALYAGTVSSLATPLPLTLARMMGSAQAAGETLGGWRSGGSGAEWQNFRLLPGSYHLEFEANMSDAPVAGSIYASSKFQPQQSALFEFDEVTLLGTATENRRTFEIARSTDETTFTTVRVGPLTFSRNPVTLRFTATDGYPANIIRIRNLRLVPVTETASASPAPIPKTGSATAMQQASMTLKEAIENAKKTATANYLDELNDLAVTKPELKGQVDAEIRRMKRLGEQKTGQSGINAITATSGGFGGFEDISDARLADEEPASGERFKVVHEGRTLPVRLLWVDCAPVEEDDENAVKRFAKHFSIENEDVIAVGRTAREFTSSYLRDKPLRLLIRPDRDKDGTMAALLFLPNVGLYQNVLVNHGLAAVVIPARDQQRNAMERAFLSTLTTLENTARKRKPAPGAWALSAETQGGKQP</sequence>
<dbReference type="Proteomes" id="UP001596052">
    <property type="component" value="Unassembled WGS sequence"/>
</dbReference>
<evidence type="ECO:0000256" key="2">
    <source>
        <dbReference type="SAM" id="SignalP"/>
    </source>
</evidence>
<evidence type="ECO:0000256" key="1">
    <source>
        <dbReference type="SAM" id="MobiDB-lite"/>
    </source>
</evidence>
<keyword evidence="4" id="KW-1185">Reference proteome</keyword>
<keyword evidence="2" id="KW-0732">Signal</keyword>